<comment type="subcellular location">
    <subcellularLocation>
        <location evidence="1">Membrane</location>
        <topology evidence="1">Multi-pass membrane protein</topology>
    </subcellularLocation>
</comment>
<protein>
    <recommendedName>
        <fullName evidence="7">Amino acid transporter transmembrane domain-containing protein</fullName>
    </recommendedName>
</protein>
<feature type="transmembrane region" description="Helical" evidence="6">
    <location>
        <begin position="310"/>
        <end position="337"/>
    </location>
</feature>
<evidence type="ECO:0000256" key="1">
    <source>
        <dbReference type="ARBA" id="ARBA00004141"/>
    </source>
</evidence>
<feature type="transmembrane region" description="Helical" evidence="6">
    <location>
        <begin position="235"/>
        <end position="257"/>
    </location>
</feature>
<accession>A0ABR1H8A4</accession>
<gene>
    <name evidence="8" type="ORF">QQX98_004700</name>
</gene>
<evidence type="ECO:0000313" key="9">
    <source>
        <dbReference type="Proteomes" id="UP001498476"/>
    </source>
</evidence>
<evidence type="ECO:0000313" key="8">
    <source>
        <dbReference type="EMBL" id="KAK7417266.1"/>
    </source>
</evidence>
<dbReference type="PANTHER" id="PTHR22950:SF683">
    <property type="entry name" value="AMINO ACID TRANSPORTER (EUROFUNG)"/>
    <property type="match status" value="1"/>
</dbReference>
<evidence type="ECO:0000256" key="5">
    <source>
        <dbReference type="ARBA" id="ARBA00023136"/>
    </source>
</evidence>
<keyword evidence="9" id="KW-1185">Reference proteome</keyword>
<keyword evidence="5 6" id="KW-0472">Membrane</keyword>
<keyword evidence="4 6" id="KW-1133">Transmembrane helix</keyword>
<dbReference type="PANTHER" id="PTHR22950">
    <property type="entry name" value="AMINO ACID TRANSPORTER"/>
    <property type="match status" value="1"/>
</dbReference>
<feature type="domain" description="Amino acid transporter transmembrane" evidence="7">
    <location>
        <begin position="46"/>
        <end position="332"/>
    </location>
</feature>
<comment type="similarity">
    <text evidence="2">Belongs to the amino acid/polyamine transporter 2 family.</text>
</comment>
<dbReference type="Pfam" id="PF01490">
    <property type="entry name" value="Aa_trans"/>
    <property type="match status" value="1"/>
</dbReference>
<dbReference type="InterPro" id="IPR013057">
    <property type="entry name" value="AA_transpt_TM"/>
</dbReference>
<feature type="transmembrane region" description="Helical" evidence="6">
    <location>
        <begin position="152"/>
        <end position="172"/>
    </location>
</feature>
<evidence type="ECO:0000256" key="2">
    <source>
        <dbReference type="ARBA" id="ARBA00008066"/>
    </source>
</evidence>
<organism evidence="8 9">
    <name type="scientific">Neonectria punicea</name>
    <dbReference type="NCBI Taxonomy" id="979145"/>
    <lineage>
        <taxon>Eukaryota</taxon>
        <taxon>Fungi</taxon>
        <taxon>Dikarya</taxon>
        <taxon>Ascomycota</taxon>
        <taxon>Pezizomycotina</taxon>
        <taxon>Sordariomycetes</taxon>
        <taxon>Hypocreomycetidae</taxon>
        <taxon>Hypocreales</taxon>
        <taxon>Nectriaceae</taxon>
        <taxon>Neonectria</taxon>
    </lineage>
</organism>
<evidence type="ECO:0000259" key="7">
    <source>
        <dbReference type="Pfam" id="PF01490"/>
    </source>
</evidence>
<feature type="transmembrane region" description="Helical" evidence="6">
    <location>
        <begin position="269"/>
        <end position="290"/>
    </location>
</feature>
<name>A0ABR1H8A4_9HYPO</name>
<reference evidence="8 9" key="1">
    <citation type="journal article" date="2025" name="Microbiol. Resour. Announc.">
        <title>Draft genome sequences for Neonectria magnoliae and Neonectria punicea, canker pathogens of Liriodendron tulipifera and Acer saccharum in West Virginia.</title>
        <authorList>
            <person name="Petronek H.M."/>
            <person name="Kasson M.T."/>
            <person name="Metheny A.M."/>
            <person name="Stauder C.M."/>
            <person name="Lovett B."/>
            <person name="Lynch S.C."/>
            <person name="Garnas J.R."/>
            <person name="Kasson L.R."/>
            <person name="Stajich J.E."/>
        </authorList>
    </citation>
    <scope>NUCLEOTIDE SEQUENCE [LARGE SCALE GENOMIC DNA]</scope>
    <source>
        <strain evidence="8 9">NRRL 64653</strain>
    </source>
</reference>
<keyword evidence="3 6" id="KW-0812">Transmembrane</keyword>
<evidence type="ECO:0000256" key="4">
    <source>
        <dbReference type="ARBA" id="ARBA00022989"/>
    </source>
</evidence>
<feature type="transmembrane region" description="Helical" evidence="6">
    <location>
        <begin position="124"/>
        <end position="146"/>
    </location>
</feature>
<evidence type="ECO:0000256" key="6">
    <source>
        <dbReference type="SAM" id="Phobius"/>
    </source>
</evidence>
<comment type="caution">
    <text evidence="8">The sequence shown here is derived from an EMBL/GenBank/DDBJ whole genome shotgun (WGS) entry which is preliminary data.</text>
</comment>
<sequence length="342" mass="35898">MSQNQDPEKVATTASQEVKVADSHTLHHDAVFGEITEEGPNYRDVGWLGTIVLMMKTQIGLGVLSLPAAFDSLGIVPGVICLCAVGAITTWSDYMVGVFKLNHPEVYGLDDAGALMFGRIGREVFGLAFCLYWIFVTGSGMLGFSIGLNAVSTHGLCTAAFVALAAVLGFGFSSIRTLGRLTWVAWVGLTCLISADASVLVVAIAVGVQDRPSAAPQDGVWVSDKIINNPSFTDAITAISTMVLAYSGTPAFFNIVAEMRDPRHYTGSLLIAQSGITAVYTVIGCVVYYYCGSYVASPALGSAGGALKKISYGIALPGLLVSITITTHVSVCSLVSLKFSSL</sequence>
<dbReference type="EMBL" id="JAZAVJ010000059">
    <property type="protein sequence ID" value="KAK7417266.1"/>
    <property type="molecule type" value="Genomic_DNA"/>
</dbReference>
<evidence type="ECO:0000256" key="3">
    <source>
        <dbReference type="ARBA" id="ARBA00022692"/>
    </source>
</evidence>
<dbReference type="Proteomes" id="UP001498476">
    <property type="component" value="Unassembled WGS sequence"/>
</dbReference>
<feature type="transmembrane region" description="Helical" evidence="6">
    <location>
        <begin position="184"/>
        <end position="208"/>
    </location>
</feature>
<proteinExistence type="inferred from homology"/>